<dbReference type="SUPFAM" id="SSF51556">
    <property type="entry name" value="Metallo-dependent hydrolases"/>
    <property type="match status" value="1"/>
</dbReference>
<accession>A0A7V8SXM7</accession>
<reference evidence="2" key="1">
    <citation type="submission" date="2020-06" db="EMBL/GenBank/DDBJ databases">
        <title>Legume-microbial interactions unlock mineral nutrients during tropical forest succession.</title>
        <authorList>
            <person name="Epihov D.Z."/>
        </authorList>
    </citation>
    <scope>NUCLEOTIDE SEQUENCE [LARGE SCALE GENOMIC DNA]</scope>
    <source>
        <strain evidence="2">Pan2503</strain>
    </source>
</reference>
<dbReference type="GO" id="GO:0016810">
    <property type="term" value="F:hydrolase activity, acting on carbon-nitrogen (but not peptide) bonds"/>
    <property type="evidence" value="ECO:0007669"/>
    <property type="project" value="InterPro"/>
</dbReference>
<dbReference type="AlphaFoldDB" id="A0A7V8SXM7"/>
<dbReference type="InterPro" id="IPR006680">
    <property type="entry name" value="Amidohydro-rel"/>
</dbReference>
<name>A0A7V8SXM7_9BACT</name>
<dbReference type="InterPro" id="IPR032466">
    <property type="entry name" value="Metal_Hydrolase"/>
</dbReference>
<sequence length="627" mass="68337">MTQDGDELQLSVAFHFNDRGQDVSMSGFLRMSQDLVPRSMEVHGDMARGTPIDDTVLVEKDRILIRDRSDWRSTERPAQFFAIATYAPAALQMMLVRKWQAGGRPKKLQTFPAGELAIEDRGRDEFVLNSAKVSLERFSITDLVWGRETLWLDSQNRLAALVTVDGEYDHFEAIRPEYEDNLGAFVQRAAADEMASLAEISKSFRRSTTQDTIALVGATLVDGTGSPEVKDSAVLLQGGKIVAAGPRSKIAVPKNARTLDITGKTIVPGLWDMHAHFEQVEWGPIYLAAGVTTVRDCGNEFEFVTAVREAINSGRGVGPRLLLAGIVDGSGRIALGVARVDTPEQAREWVHRYHDAGFNQIKIYSSVKRENLAVVTVEAHKLGLTVTGHIPEGLTGYDGVDAGMDQINHISYVVQMMAPGIGGTRGDQLQERTRSLRNFDPDSEQSRKALQFLKDHHTFIDPTLPVYELSMRAGPVLTFEPGVAKVAPALSAQLRRGSTDAASAEFGEARFAVLVKAVAALHRAGVPVVVGTDQAVPGHSVHRSMELFVEAGFTPMEALQAATLVPAKAMGIEKETGTIEPGKRADLVILDADPLENISNIRRTDKVVQGGVIYDCAALWHSVGFQP</sequence>
<dbReference type="Gene3D" id="1.20.58.520">
    <property type="entry name" value="Amidohydrolase"/>
    <property type="match status" value="1"/>
</dbReference>
<dbReference type="Gene3D" id="2.30.40.10">
    <property type="entry name" value="Urease, subunit C, domain 1"/>
    <property type="match status" value="1"/>
</dbReference>
<evidence type="ECO:0000313" key="2">
    <source>
        <dbReference type="EMBL" id="MBA0085847.1"/>
    </source>
</evidence>
<gene>
    <name evidence="2" type="ORF">HRJ53_12690</name>
</gene>
<evidence type="ECO:0000259" key="1">
    <source>
        <dbReference type="Pfam" id="PF01979"/>
    </source>
</evidence>
<dbReference type="Pfam" id="PF01979">
    <property type="entry name" value="Amidohydro_1"/>
    <property type="match status" value="1"/>
</dbReference>
<comment type="caution">
    <text evidence="2">The sequence shown here is derived from an EMBL/GenBank/DDBJ whole genome shotgun (WGS) entry which is preliminary data.</text>
</comment>
<evidence type="ECO:0000313" key="3">
    <source>
        <dbReference type="Proteomes" id="UP000567293"/>
    </source>
</evidence>
<dbReference type="InterPro" id="IPR011059">
    <property type="entry name" value="Metal-dep_hydrolase_composite"/>
</dbReference>
<dbReference type="SUPFAM" id="SSF51338">
    <property type="entry name" value="Composite domain of metallo-dependent hydrolases"/>
    <property type="match status" value="1"/>
</dbReference>
<dbReference type="Proteomes" id="UP000567293">
    <property type="component" value="Unassembled WGS sequence"/>
</dbReference>
<dbReference type="EMBL" id="JACDQQ010001238">
    <property type="protein sequence ID" value="MBA0085847.1"/>
    <property type="molecule type" value="Genomic_DNA"/>
</dbReference>
<organism evidence="2 3">
    <name type="scientific">Candidatus Acidiferrum panamense</name>
    <dbReference type="NCBI Taxonomy" id="2741543"/>
    <lineage>
        <taxon>Bacteria</taxon>
        <taxon>Pseudomonadati</taxon>
        <taxon>Acidobacteriota</taxon>
        <taxon>Terriglobia</taxon>
        <taxon>Candidatus Acidiferrales</taxon>
        <taxon>Candidatus Acidiferrum</taxon>
    </lineage>
</organism>
<protein>
    <submittedName>
        <fullName evidence="2">Amidohydrolase family protein</fullName>
    </submittedName>
</protein>
<dbReference type="PANTHER" id="PTHR43135">
    <property type="entry name" value="ALPHA-D-RIBOSE 1-METHYLPHOSPHONATE 5-TRIPHOSPHATE DIPHOSPHATASE"/>
    <property type="match status" value="1"/>
</dbReference>
<proteinExistence type="predicted"/>
<dbReference type="Gene3D" id="3.40.50.10910">
    <property type="entry name" value="Amidohydrolase"/>
    <property type="match status" value="1"/>
</dbReference>
<feature type="domain" description="Amidohydrolase-related" evidence="1">
    <location>
        <begin position="287"/>
        <end position="608"/>
    </location>
</feature>
<keyword evidence="3" id="KW-1185">Reference proteome</keyword>
<dbReference type="Gene3D" id="3.30.110.90">
    <property type="entry name" value="Amidohydrolase"/>
    <property type="match status" value="1"/>
</dbReference>
<dbReference type="InterPro" id="IPR051781">
    <property type="entry name" value="Metallo-dep_Hydrolase"/>
</dbReference>
<dbReference type="PANTHER" id="PTHR43135:SF3">
    <property type="entry name" value="ALPHA-D-RIBOSE 1-METHYLPHOSPHONATE 5-TRIPHOSPHATE DIPHOSPHATASE"/>
    <property type="match status" value="1"/>
</dbReference>